<keyword evidence="2" id="KW-1185">Reference proteome</keyword>
<organism evidence="1 2">
    <name type="scientific">Hydrogenophaga taeniospiralis CCUG 15921</name>
    <dbReference type="NCBI Taxonomy" id="1281780"/>
    <lineage>
        <taxon>Bacteria</taxon>
        <taxon>Pseudomonadati</taxon>
        <taxon>Pseudomonadota</taxon>
        <taxon>Betaproteobacteria</taxon>
        <taxon>Burkholderiales</taxon>
        <taxon>Comamonadaceae</taxon>
        <taxon>Hydrogenophaga</taxon>
    </lineage>
</organism>
<proteinExistence type="predicted"/>
<protein>
    <recommendedName>
        <fullName evidence="3">Nucleotidyltransferase family protein</fullName>
    </recommendedName>
</protein>
<dbReference type="PANTHER" id="PTHR39166:SF1">
    <property type="entry name" value="BLL1166 PROTEIN"/>
    <property type="match status" value="1"/>
</dbReference>
<accession>A0A9X4S8T2</accession>
<dbReference type="PANTHER" id="PTHR39166">
    <property type="entry name" value="BLL1166 PROTEIN"/>
    <property type="match status" value="1"/>
</dbReference>
<name>A0A9X4S8T2_9BURK</name>
<dbReference type="RefSeq" id="WP_245637964.1">
    <property type="nucleotide sequence ID" value="NZ_AOGK01000008.1"/>
</dbReference>
<dbReference type="InterPro" id="IPR009267">
    <property type="entry name" value="NTP_transf_6"/>
</dbReference>
<dbReference type="Pfam" id="PF06042">
    <property type="entry name" value="NTP_transf_6"/>
    <property type="match status" value="1"/>
</dbReference>
<evidence type="ECO:0000313" key="1">
    <source>
        <dbReference type="EMBL" id="MDG5975815.1"/>
    </source>
</evidence>
<reference evidence="1" key="1">
    <citation type="submission" date="2013-01" db="EMBL/GenBank/DDBJ databases">
        <title>Genome draft of Hydrogenophaga taeniospiralis 2K1.</title>
        <authorList>
            <person name="Gomila M."/>
            <person name="Lalucat J."/>
        </authorList>
    </citation>
    <scope>NUCLEOTIDE SEQUENCE</scope>
    <source>
        <strain evidence="1">CCUG 15921</strain>
    </source>
</reference>
<sequence length="194" mass="22212">MGHTGMPQASELTPASLIAQALSNPVNAELLQRLDSLRLPQCHLTAGCLFQAVWNRQTGRAPDWGVKDYDVFYFDATDLSWEAEDRVIRAVQALTADLRVAVEVKNQARVHLWYRNRFQADYPQLTRTTDGIDRYLIACTCVGIDTRSRALYAPNGLDELQRGILRMNPRFAQPAMFRDKARSYQERWPWLSIV</sequence>
<dbReference type="AlphaFoldDB" id="A0A9X4S8T2"/>
<evidence type="ECO:0008006" key="3">
    <source>
        <dbReference type="Google" id="ProtNLM"/>
    </source>
</evidence>
<gene>
    <name evidence="1" type="ORF">H010_11156</name>
</gene>
<dbReference type="EMBL" id="AOGK01000008">
    <property type="protein sequence ID" value="MDG5975815.1"/>
    <property type="molecule type" value="Genomic_DNA"/>
</dbReference>
<comment type="caution">
    <text evidence="1">The sequence shown here is derived from an EMBL/GenBank/DDBJ whole genome shotgun (WGS) entry which is preliminary data.</text>
</comment>
<dbReference type="Proteomes" id="UP001152876">
    <property type="component" value="Unassembled WGS sequence"/>
</dbReference>
<evidence type="ECO:0000313" key="2">
    <source>
        <dbReference type="Proteomes" id="UP001152876"/>
    </source>
</evidence>